<dbReference type="Proteomes" id="UP001265746">
    <property type="component" value="Unassembled WGS sequence"/>
</dbReference>
<evidence type="ECO:0000313" key="1">
    <source>
        <dbReference type="EMBL" id="KAK2613252.1"/>
    </source>
</evidence>
<name>A0AAD9SPH8_PHOAM</name>
<dbReference type="Gene3D" id="1.25.40.20">
    <property type="entry name" value="Ankyrin repeat-containing domain"/>
    <property type="match status" value="1"/>
</dbReference>
<keyword evidence="2" id="KW-1185">Reference proteome</keyword>
<accession>A0AAD9SPH8</accession>
<evidence type="ECO:0000313" key="2">
    <source>
        <dbReference type="Proteomes" id="UP001265746"/>
    </source>
</evidence>
<dbReference type="InterPro" id="IPR036770">
    <property type="entry name" value="Ankyrin_rpt-contain_sf"/>
</dbReference>
<dbReference type="SUPFAM" id="SSF48403">
    <property type="entry name" value="Ankyrin repeat"/>
    <property type="match status" value="1"/>
</dbReference>
<organism evidence="1 2">
    <name type="scientific">Phomopsis amygdali</name>
    <name type="common">Fusicoccum amygdali</name>
    <dbReference type="NCBI Taxonomy" id="1214568"/>
    <lineage>
        <taxon>Eukaryota</taxon>
        <taxon>Fungi</taxon>
        <taxon>Dikarya</taxon>
        <taxon>Ascomycota</taxon>
        <taxon>Pezizomycotina</taxon>
        <taxon>Sordariomycetes</taxon>
        <taxon>Sordariomycetidae</taxon>
        <taxon>Diaporthales</taxon>
        <taxon>Diaporthaceae</taxon>
        <taxon>Diaporthe</taxon>
    </lineage>
</organism>
<sequence length="480" mass="55378">MPQRANPGLRDHRFNRTFLDYAIIRGHWNLIHKTLSALQDIYPHKVYQVFVKLVVFRAMTSSLFDVTEDTRRQHVSKVIRLCDDVNFRFNDSSQSVTDNNLMHYAETVEEADALVCRGFNGFNQPNSDGRLAMHSKMHNKALLNFFVDHGTDISHVDATGRTMLLVLLSSLQDCGTRESVTLQQIRCCLERGADHRYFDDCKCSCSPQGCSSSAVFGIDFEREWSLYAHNPNANLLCAFEWQSILREVHGEDAVKGFLLSFIRRIKFDELGMTHVCCHRGLGFPSESRFETYPKAMGEEDIVDILEEESDFINILDQGMRDLALKPVKGLQKHLLRIFKDKNDEYFQQIAKERTEDSKRTGEALEEILSWKADHKKDELVQEIRLPSRCWLLVSCMPQSLSAYDLYLDMEYFNTNDSVVETSRQNSRYSRRIHLIKEIIEVFRLSTADTTALIHGEITLAGLGLNKHTEKQMKDRLNAFL</sequence>
<dbReference type="AlphaFoldDB" id="A0AAD9SPH8"/>
<dbReference type="EMBL" id="JAUJFL010000001">
    <property type="protein sequence ID" value="KAK2613252.1"/>
    <property type="molecule type" value="Genomic_DNA"/>
</dbReference>
<gene>
    <name evidence="1" type="ORF">N8I77_000176</name>
</gene>
<comment type="caution">
    <text evidence="1">The sequence shown here is derived from an EMBL/GenBank/DDBJ whole genome shotgun (WGS) entry which is preliminary data.</text>
</comment>
<protein>
    <submittedName>
        <fullName evidence="1">Uncharacterized protein</fullName>
    </submittedName>
</protein>
<proteinExistence type="predicted"/>
<reference evidence="1" key="1">
    <citation type="submission" date="2023-06" db="EMBL/GenBank/DDBJ databases">
        <authorList>
            <person name="Noh H."/>
        </authorList>
    </citation>
    <scope>NUCLEOTIDE SEQUENCE</scope>
    <source>
        <strain evidence="1">DUCC20226</strain>
    </source>
</reference>